<dbReference type="EMBL" id="FPHE01000065">
    <property type="protein sequence ID" value="SFV55780.1"/>
    <property type="molecule type" value="Genomic_DNA"/>
</dbReference>
<evidence type="ECO:0000313" key="1">
    <source>
        <dbReference type="EMBL" id="SFV55780.1"/>
    </source>
</evidence>
<name>A0A1W1BQE0_9ZZZZ</name>
<dbReference type="AlphaFoldDB" id="A0A1W1BQE0"/>
<sequence length="113" mass="13368">MYQKRKERLYVSELLDDPSVSYPSYYALSSSMMKNELLHHAIIVLHSLDFEHYEHPITYEDIFSMFSGGMFPIYKEQFIVGYFGGKMMYLDSSGWKGMPCTKDVFKMENWMVC</sequence>
<protein>
    <submittedName>
        <fullName evidence="1">Uncharacterized protein</fullName>
    </submittedName>
</protein>
<organism evidence="1">
    <name type="scientific">hydrothermal vent metagenome</name>
    <dbReference type="NCBI Taxonomy" id="652676"/>
    <lineage>
        <taxon>unclassified sequences</taxon>
        <taxon>metagenomes</taxon>
        <taxon>ecological metagenomes</taxon>
    </lineage>
</organism>
<reference evidence="1" key="1">
    <citation type="submission" date="2016-10" db="EMBL/GenBank/DDBJ databases">
        <authorList>
            <person name="de Groot N.N."/>
        </authorList>
    </citation>
    <scope>NUCLEOTIDE SEQUENCE</scope>
</reference>
<accession>A0A1W1BQE0</accession>
<gene>
    <name evidence="1" type="ORF">MNB_SV-12-590</name>
</gene>
<proteinExistence type="predicted"/>